<feature type="domain" description="F-box" evidence="2">
    <location>
        <begin position="12"/>
        <end position="46"/>
    </location>
</feature>
<dbReference type="InterPro" id="IPR036047">
    <property type="entry name" value="F-box-like_dom_sf"/>
</dbReference>
<dbReference type="AlphaFoldDB" id="A0A3Q2Z733"/>
<sequence>NSQQSQCRLLTLPWEDVLVSHILCQLPLRQLVALQRVSKRFRTLIRLFFAKCTSFEVGLRVPKEAFCSLVKDNTVLRKLSLESCSSWLTDEELLPLVSRNQRLMTVDMSGCVGLTRHSLVALSLTCVHLRQLAVARCAFVDGLSLRSLADHCGALRSLDLSGCCRLKDDAICYLAKKCARLTFLSLAGNENITSDSVEEVAKNCRGLEHLDLSCCLRVRDQAVRTVAEYCPKLQSLKVKHCHRVTESSLEPLRKRNVRMDVHPPPGRERLSITVRSGPYVNIQV</sequence>
<dbReference type="OMA" id="CHRITER"/>
<dbReference type="Gene3D" id="3.80.10.10">
    <property type="entry name" value="Ribonuclease Inhibitor"/>
    <property type="match status" value="1"/>
</dbReference>
<dbReference type="CDD" id="cd22126">
    <property type="entry name" value="F-box_FBXL15"/>
    <property type="match status" value="1"/>
</dbReference>
<dbReference type="Pfam" id="PF00646">
    <property type="entry name" value="F-box"/>
    <property type="match status" value="1"/>
</dbReference>
<feature type="domain" description="F-box/LRR-repeat protein 15-like leucin rich repeat" evidence="3">
    <location>
        <begin position="61"/>
        <end position="256"/>
    </location>
</feature>
<dbReference type="InterPro" id="IPR032675">
    <property type="entry name" value="LRR_dom_sf"/>
</dbReference>
<evidence type="ECO:0000313" key="5">
    <source>
        <dbReference type="Proteomes" id="UP000264820"/>
    </source>
</evidence>
<organism evidence="4 5">
    <name type="scientific">Hippocampus comes</name>
    <name type="common">Tiger tail seahorse</name>
    <dbReference type="NCBI Taxonomy" id="109280"/>
    <lineage>
        <taxon>Eukaryota</taxon>
        <taxon>Metazoa</taxon>
        <taxon>Chordata</taxon>
        <taxon>Craniata</taxon>
        <taxon>Vertebrata</taxon>
        <taxon>Euteleostomi</taxon>
        <taxon>Actinopterygii</taxon>
        <taxon>Neopterygii</taxon>
        <taxon>Teleostei</taxon>
        <taxon>Neoteleostei</taxon>
        <taxon>Acanthomorphata</taxon>
        <taxon>Syngnathiaria</taxon>
        <taxon>Syngnathiformes</taxon>
        <taxon>Syngnathoidei</taxon>
        <taxon>Syngnathidae</taxon>
        <taxon>Hippocampus</taxon>
    </lineage>
</organism>
<dbReference type="Proteomes" id="UP000264820">
    <property type="component" value="Unplaced"/>
</dbReference>
<name>A0A3Q2Z733_HIPCM</name>
<evidence type="ECO:0000313" key="4">
    <source>
        <dbReference type="Ensembl" id="ENSHCOP00000027691.1"/>
    </source>
</evidence>
<dbReference type="InterPro" id="IPR050648">
    <property type="entry name" value="F-box_LRR-repeat"/>
</dbReference>
<dbReference type="InterPro" id="IPR001810">
    <property type="entry name" value="F-box_dom"/>
</dbReference>
<dbReference type="PANTHER" id="PTHR13382">
    <property type="entry name" value="MITOCHONDRIAL ATP SYNTHASE COUPLING FACTOR B"/>
    <property type="match status" value="1"/>
</dbReference>
<dbReference type="SMART" id="SM00367">
    <property type="entry name" value="LRR_CC"/>
    <property type="match status" value="6"/>
</dbReference>
<dbReference type="GeneTree" id="ENSGT00940000160250"/>
<dbReference type="Pfam" id="PF25372">
    <property type="entry name" value="DUF7885"/>
    <property type="match status" value="1"/>
</dbReference>
<dbReference type="Ensembl" id="ENSHCOT00000024090.1">
    <property type="protein sequence ID" value="ENSHCOP00000027691.1"/>
    <property type="gene ID" value="ENSHCOG00000019722.1"/>
</dbReference>
<protein>
    <submittedName>
        <fullName evidence="4">F-box and leucine-rich repeat protein 15</fullName>
    </submittedName>
</protein>
<proteinExistence type="predicted"/>
<dbReference type="InterPro" id="IPR057207">
    <property type="entry name" value="FBXL15_LRR"/>
</dbReference>
<dbReference type="GO" id="GO:0005737">
    <property type="term" value="C:cytoplasm"/>
    <property type="evidence" value="ECO:0007669"/>
    <property type="project" value="TreeGrafter"/>
</dbReference>
<dbReference type="PANTHER" id="PTHR13382:SF79">
    <property type="entry name" value="F-BOX AND LEUCINE RICH REPEAT PROTEIN 15"/>
    <property type="match status" value="1"/>
</dbReference>
<dbReference type="SUPFAM" id="SSF81383">
    <property type="entry name" value="F-box domain"/>
    <property type="match status" value="1"/>
</dbReference>
<reference evidence="4" key="2">
    <citation type="submission" date="2025-09" db="UniProtKB">
        <authorList>
            <consortium name="Ensembl"/>
        </authorList>
    </citation>
    <scope>IDENTIFICATION</scope>
</reference>
<dbReference type="STRING" id="109280.ENSHCOP00000027691"/>
<evidence type="ECO:0000259" key="2">
    <source>
        <dbReference type="Pfam" id="PF00646"/>
    </source>
</evidence>
<keyword evidence="1" id="KW-0833">Ubl conjugation pathway</keyword>
<evidence type="ECO:0000259" key="3">
    <source>
        <dbReference type="Pfam" id="PF25372"/>
    </source>
</evidence>
<dbReference type="SUPFAM" id="SSF52047">
    <property type="entry name" value="RNI-like"/>
    <property type="match status" value="1"/>
</dbReference>
<keyword evidence="5" id="KW-1185">Reference proteome</keyword>
<dbReference type="InterPro" id="IPR006553">
    <property type="entry name" value="Leu-rich_rpt_Cys-con_subtyp"/>
</dbReference>
<evidence type="ECO:0000256" key="1">
    <source>
        <dbReference type="ARBA" id="ARBA00022786"/>
    </source>
</evidence>
<accession>A0A3Q2Z733</accession>
<reference evidence="4" key="1">
    <citation type="submission" date="2025-08" db="UniProtKB">
        <authorList>
            <consortium name="Ensembl"/>
        </authorList>
    </citation>
    <scope>IDENTIFICATION</scope>
</reference>